<name>A0A2T4UN34_9ACTN</name>
<dbReference type="Gene3D" id="1.10.10.10">
    <property type="entry name" value="Winged helix-like DNA-binding domain superfamily/Winged helix DNA-binding domain"/>
    <property type="match status" value="1"/>
</dbReference>
<reference evidence="5 6" key="1">
    <citation type="submission" date="2018-03" db="EMBL/GenBank/DDBJ databases">
        <title>Aquarubrobacter algicola gen. nov., sp. nov., a novel actinobacterium isolated from shallow eutrophic lake during the end of cyanobacterial harmful algal blooms.</title>
        <authorList>
            <person name="Chun S.J."/>
        </authorList>
    </citation>
    <scope>NUCLEOTIDE SEQUENCE [LARGE SCALE GENOMIC DNA]</scope>
    <source>
        <strain evidence="5 6">Seoho-28</strain>
    </source>
</reference>
<dbReference type="Proteomes" id="UP000240739">
    <property type="component" value="Unassembled WGS sequence"/>
</dbReference>
<dbReference type="RefSeq" id="WP_107569454.1">
    <property type="nucleotide sequence ID" value="NZ_PYYB01000001.1"/>
</dbReference>
<comment type="caution">
    <text evidence="5">The sequence shown here is derived from an EMBL/GenBank/DDBJ whole genome shotgun (WGS) entry which is preliminary data.</text>
</comment>
<protein>
    <submittedName>
        <fullName evidence="5">Transcriptional regulator</fullName>
    </submittedName>
</protein>
<dbReference type="PANTHER" id="PTHR33154">
    <property type="entry name" value="TRANSCRIPTIONAL REGULATOR, ARSR FAMILY"/>
    <property type="match status" value="1"/>
</dbReference>
<dbReference type="EMBL" id="PYYB01000001">
    <property type="protein sequence ID" value="PTL60634.1"/>
    <property type="molecule type" value="Genomic_DNA"/>
</dbReference>
<dbReference type="PROSITE" id="PS50987">
    <property type="entry name" value="HTH_ARSR_2"/>
    <property type="match status" value="1"/>
</dbReference>
<dbReference type="Pfam" id="PF01022">
    <property type="entry name" value="HTH_5"/>
    <property type="match status" value="1"/>
</dbReference>
<proteinExistence type="predicted"/>
<dbReference type="GO" id="GO:0003700">
    <property type="term" value="F:DNA-binding transcription factor activity"/>
    <property type="evidence" value="ECO:0007669"/>
    <property type="project" value="InterPro"/>
</dbReference>
<dbReference type="GO" id="GO:0003677">
    <property type="term" value="F:DNA binding"/>
    <property type="evidence" value="ECO:0007669"/>
    <property type="project" value="UniProtKB-KW"/>
</dbReference>
<accession>A0A2T4UN34</accession>
<keyword evidence="3" id="KW-0804">Transcription</keyword>
<dbReference type="InterPro" id="IPR051081">
    <property type="entry name" value="HTH_MetalResp_TranReg"/>
</dbReference>
<dbReference type="NCBIfam" id="NF033788">
    <property type="entry name" value="HTH_metalloreg"/>
    <property type="match status" value="1"/>
</dbReference>
<dbReference type="InterPro" id="IPR036388">
    <property type="entry name" value="WH-like_DNA-bd_sf"/>
</dbReference>
<keyword evidence="6" id="KW-1185">Reference proteome</keyword>
<dbReference type="CDD" id="cd00090">
    <property type="entry name" value="HTH_ARSR"/>
    <property type="match status" value="1"/>
</dbReference>
<feature type="domain" description="HTH arsR-type" evidence="4">
    <location>
        <begin position="18"/>
        <end position="114"/>
    </location>
</feature>
<dbReference type="OrthoDB" id="9798835at2"/>
<sequence>MPAAAVAADCCIPVVPTLDDDATGRLARIAKALGDPTRLRIVDVVRAADEPVCQCELLPLFAISQPALSKHLKVLVQAGVLDARRSGTWTYYSPAPGGLQELTGWLAAAPGPAQGRAASRP</sequence>
<evidence type="ECO:0000313" key="5">
    <source>
        <dbReference type="EMBL" id="PTL60634.1"/>
    </source>
</evidence>
<evidence type="ECO:0000256" key="3">
    <source>
        <dbReference type="ARBA" id="ARBA00023163"/>
    </source>
</evidence>
<dbReference type="PANTHER" id="PTHR33154:SF33">
    <property type="entry name" value="TRANSCRIPTIONAL REPRESSOR SDPR"/>
    <property type="match status" value="1"/>
</dbReference>
<dbReference type="AlphaFoldDB" id="A0A2T4UN34"/>
<gene>
    <name evidence="5" type="ORF">C7Y72_13830</name>
</gene>
<dbReference type="InterPro" id="IPR036390">
    <property type="entry name" value="WH_DNA-bd_sf"/>
</dbReference>
<evidence type="ECO:0000256" key="1">
    <source>
        <dbReference type="ARBA" id="ARBA00023015"/>
    </source>
</evidence>
<evidence type="ECO:0000313" key="6">
    <source>
        <dbReference type="Proteomes" id="UP000240739"/>
    </source>
</evidence>
<keyword evidence="1" id="KW-0805">Transcription regulation</keyword>
<dbReference type="InterPro" id="IPR011991">
    <property type="entry name" value="ArsR-like_HTH"/>
</dbReference>
<evidence type="ECO:0000256" key="2">
    <source>
        <dbReference type="ARBA" id="ARBA00023125"/>
    </source>
</evidence>
<dbReference type="SMART" id="SM00418">
    <property type="entry name" value="HTH_ARSR"/>
    <property type="match status" value="1"/>
</dbReference>
<evidence type="ECO:0000259" key="4">
    <source>
        <dbReference type="PROSITE" id="PS50987"/>
    </source>
</evidence>
<dbReference type="PRINTS" id="PR00778">
    <property type="entry name" value="HTHARSR"/>
</dbReference>
<dbReference type="SUPFAM" id="SSF46785">
    <property type="entry name" value="Winged helix' DNA-binding domain"/>
    <property type="match status" value="1"/>
</dbReference>
<dbReference type="InterPro" id="IPR001845">
    <property type="entry name" value="HTH_ArsR_DNA-bd_dom"/>
</dbReference>
<organism evidence="5 6">
    <name type="scientific">Paraconexibacter algicola</name>
    <dbReference type="NCBI Taxonomy" id="2133960"/>
    <lineage>
        <taxon>Bacteria</taxon>
        <taxon>Bacillati</taxon>
        <taxon>Actinomycetota</taxon>
        <taxon>Thermoleophilia</taxon>
        <taxon>Solirubrobacterales</taxon>
        <taxon>Paraconexibacteraceae</taxon>
        <taxon>Paraconexibacter</taxon>
    </lineage>
</organism>
<keyword evidence="2" id="KW-0238">DNA-binding</keyword>